<reference evidence="2 3" key="1">
    <citation type="submission" date="2018-06" db="EMBL/GenBank/DDBJ databases">
        <title>Genomic Encyclopedia of Archaeal and Bacterial Type Strains, Phase II (KMG-II): from individual species to whole genera.</title>
        <authorList>
            <person name="Goeker M."/>
        </authorList>
    </citation>
    <scope>NUCLEOTIDE SEQUENCE [LARGE SCALE GENOMIC DNA]</scope>
    <source>
        <strain evidence="2 3">CFPB 3232</strain>
    </source>
</reference>
<dbReference type="Pfam" id="PF00557">
    <property type="entry name" value="Peptidase_M24"/>
    <property type="match status" value="1"/>
</dbReference>
<dbReference type="OrthoDB" id="570664at2"/>
<keyword evidence="3" id="KW-1185">Reference proteome</keyword>
<organism evidence="2 3">
    <name type="scientific">Paracidovorax anthurii</name>
    <dbReference type="NCBI Taxonomy" id="78229"/>
    <lineage>
        <taxon>Bacteria</taxon>
        <taxon>Pseudomonadati</taxon>
        <taxon>Pseudomonadota</taxon>
        <taxon>Betaproteobacteria</taxon>
        <taxon>Burkholderiales</taxon>
        <taxon>Comamonadaceae</taxon>
        <taxon>Paracidovorax</taxon>
    </lineage>
</organism>
<sequence>MSQISPHAQEAVGARYRLASMLHARERSWAAVERIASAVRPGMREGDACDRATAILREMGMQRIWHQTLVRFGEGTLKTFKERIDLDRVLGERDIFFIDIGTVWDGHEGDAGATYVLGDDAGMRACADAARTLWHDVAGRWRSHGVGGQALYAYAAERAEAMGWRLNLDIKGHRVCDFPHAIYRAGDLGDFADCPQAGLWILEIQIAHPTRPFGAFHEDLLVGDPSAAGTAPAASAALAP</sequence>
<gene>
    <name evidence="2" type="ORF">AX018_1001130</name>
</gene>
<proteinExistence type="predicted"/>
<dbReference type="Proteomes" id="UP000248856">
    <property type="component" value="Unassembled WGS sequence"/>
</dbReference>
<name>A0A328ZND9_9BURK</name>
<dbReference type="EMBL" id="QLTA01000001">
    <property type="protein sequence ID" value="RAR86543.1"/>
    <property type="molecule type" value="Genomic_DNA"/>
</dbReference>
<evidence type="ECO:0000313" key="2">
    <source>
        <dbReference type="EMBL" id="RAR86543.1"/>
    </source>
</evidence>
<feature type="domain" description="Peptidase M24" evidence="1">
    <location>
        <begin position="20"/>
        <end position="176"/>
    </location>
</feature>
<evidence type="ECO:0000313" key="3">
    <source>
        <dbReference type="Proteomes" id="UP000248856"/>
    </source>
</evidence>
<dbReference type="Gene3D" id="3.90.230.10">
    <property type="entry name" value="Creatinase/methionine aminopeptidase superfamily"/>
    <property type="match status" value="1"/>
</dbReference>
<dbReference type="RefSeq" id="WP_111875328.1">
    <property type="nucleotide sequence ID" value="NZ_QLTA01000001.1"/>
</dbReference>
<accession>A0A328ZND9</accession>
<dbReference type="InterPro" id="IPR036005">
    <property type="entry name" value="Creatinase/aminopeptidase-like"/>
</dbReference>
<protein>
    <submittedName>
        <fullName evidence="2">Metallopeptidase family M24</fullName>
    </submittedName>
</protein>
<dbReference type="AlphaFoldDB" id="A0A328ZND9"/>
<comment type="caution">
    <text evidence="2">The sequence shown here is derived from an EMBL/GenBank/DDBJ whole genome shotgun (WGS) entry which is preliminary data.</text>
</comment>
<dbReference type="InterPro" id="IPR000994">
    <property type="entry name" value="Pept_M24"/>
</dbReference>
<dbReference type="SUPFAM" id="SSF55920">
    <property type="entry name" value="Creatinase/aminopeptidase"/>
    <property type="match status" value="1"/>
</dbReference>
<evidence type="ECO:0000259" key="1">
    <source>
        <dbReference type="Pfam" id="PF00557"/>
    </source>
</evidence>